<keyword evidence="9" id="KW-0812">Transmembrane</keyword>
<sequence>MLATMGRMNDMHALNLEPGDQVGGYTLVNRLGSGAMGSVWKVEDDGHQTYAMKILLDSLHEAQSDDEQRDQLTARERLRREAMALRRIHNPGVCSIVDMELDDSVAFIVTDLIDGRNLRDDVEANGRYVGHDLEHLASKLIDAVAAVHQAGIVHRDIKPTNVMVSTRGPVLVDFGIAMGAGEMHVTRTGLVMGTPGFIAPEIIDGAESDELTDWWSLASVLAFAATGRPVFGTKPMMAVLEREASGNANLAGLPPRTLEAFRAALQPDRTQRISPQQLLDAITQDAWQQQSWNDAQSGAMLPFEVEQNPRLAWRTEPKVPQPQRTRVMTQQMPSVGQTAVLDQTTRLQPPAAPADLDEQTTALTSAMPQAAAQPEPMAAMQASPAPEPVVTPEQIEAVRTTVLKRAAILPVAAMTALVALLGASVPTLALLIGYAMLWLICSLGCAAQTQIRREAKRGGLRKHSDAVKQTVSVPWYLVRGLVQAIPAWLISTAISVGLGALGSLVFSLPTAPMSLTFIANAGWPMPYDMPYTQTGAVLGISAGIGWLIAALVGGALLRIGAGWIATPNTAITSSPSLSQAEQLNGVGNDSVPASRKRTMALHTRILLGIWVVCIIAGLTVLVAHGMIDWMPLMMLSY</sequence>
<evidence type="ECO:0000256" key="4">
    <source>
        <dbReference type="ARBA" id="ARBA00022741"/>
    </source>
</evidence>
<protein>
    <recommendedName>
        <fullName evidence="2">non-specific serine/threonine protein kinase</fullName>
        <ecNumber evidence="2">2.7.11.1</ecNumber>
    </recommendedName>
</protein>
<dbReference type="GO" id="GO:0004674">
    <property type="term" value="F:protein serine/threonine kinase activity"/>
    <property type="evidence" value="ECO:0007669"/>
    <property type="project" value="UniProtKB-EC"/>
</dbReference>
<evidence type="ECO:0000256" key="3">
    <source>
        <dbReference type="ARBA" id="ARBA00022679"/>
    </source>
</evidence>
<accession>A0A430FNW2</accession>
<comment type="caution">
    <text evidence="11">The sequence shown here is derived from an EMBL/GenBank/DDBJ whole genome shotgun (WGS) entry which is preliminary data.</text>
</comment>
<dbReference type="CDD" id="cd14014">
    <property type="entry name" value="STKc_PknB_like"/>
    <property type="match status" value="1"/>
</dbReference>
<gene>
    <name evidence="11" type="ORF">D2E26_1317</name>
</gene>
<evidence type="ECO:0000256" key="8">
    <source>
        <dbReference type="SAM" id="MobiDB-lite"/>
    </source>
</evidence>
<keyword evidence="12" id="KW-1185">Reference proteome</keyword>
<dbReference type="Gene3D" id="1.10.510.10">
    <property type="entry name" value="Transferase(Phosphotransferase) domain 1"/>
    <property type="match status" value="1"/>
</dbReference>
<evidence type="ECO:0000313" key="12">
    <source>
        <dbReference type="Proteomes" id="UP000287609"/>
    </source>
</evidence>
<dbReference type="EC" id="2.7.11.1" evidence="2"/>
<evidence type="ECO:0000256" key="1">
    <source>
        <dbReference type="ARBA" id="ARBA00010886"/>
    </source>
</evidence>
<comment type="similarity">
    <text evidence="1">Belongs to the protein kinase superfamily. NEK Ser/Thr protein kinase family. NIMA subfamily.</text>
</comment>
<dbReference type="InterPro" id="IPR000719">
    <property type="entry name" value="Prot_kinase_dom"/>
</dbReference>
<organism evidence="11 12">
    <name type="scientific">Bifidobacterium dolichotidis</name>
    <dbReference type="NCBI Taxonomy" id="2306976"/>
    <lineage>
        <taxon>Bacteria</taxon>
        <taxon>Bacillati</taxon>
        <taxon>Actinomycetota</taxon>
        <taxon>Actinomycetes</taxon>
        <taxon>Bifidobacteriales</taxon>
        <taxon>Bifidobacteriaceae</taxon>
        <taxon>Bifidobacterium</taxon>
    </lineage>
</organism>
<keyword evidence="9" id="KW-1133">Transmembrane helix</keyword>
<evidence type="ECO:0000256" key="7">
    <source>
        <dbReference type="PROSITE-ProRule" id="PRU10141"/>
    </source>
</evidence>
<feature type="transmembrane region" description="Helical" evidence="9">
    <location>
        <begin position="531"/>
        <end position="557"/>
    </location>
</feature>
<dbReference type="InterPro" id="IPR017441">
    <property type="entry name" value="Protein_kinase_ATP_BS"/>
</dbReference>
<feature type="transmembrane region" description="Helical" evidence="9">
    <location>
        <begin position="431"/>
        <end position="451"/>
    </location>
</feature>
<dbReference type="GO" id="GO:0005524">
    <property type="term" value="F:ATP binding"/>
    <property type="evidence" value="ECO:0007669"/>
    <property type="project" value="UniProtKB-UniRule"/>
</dbReference>
<dbReference type="EMBL" id="QXGM01000003">
    <property type="protein sequence ID" value="RSX54517.1"/>
    <property type="molecule type" value="Genomic_DNA"/>
</dbReference>
<dbReference type="SMART" id="SM00220">
    <property type="entry name" value="S_TKc"/>
    <property type="match status" value="1"/>
</dbReference>
<dbReference type="InterPro" id="IPR011009">
    <property type="entry name" value="Kinase-like_dom_sf"/>
</dbReference>
<feature type="transmembrane region" description="Helical" evidence="9">
    <location>
        <begin position="487"/>
        <end position="511"/>
    </location>
</feature>
<evidence type="ECO:0000256" key="6">
    <source>
        <dbReference type="ARBA" id="ARBA00022840"/>
    </source>
</evidence>
<feature type="domain" description="Protein kinase" evidence="10">
    <location>
        <begin position="25"/>
        <end position="288"/>
    </location>
</feature>
<keyword evidence="9" id="KW-0472">Membrane</keyword>
<evidence type="ECO:0000256" key="5">
    <source>
        <dbReference type="ARBA" id="ARBA00022777"/>
    </source>
</evidence>
<dbReference type="Gene3D" id="3.30.200.20">
    <property type="entry name" value="Phosphorylase Kinase, domain 1"/>
    <property type="match status" value="1"/>
</dbReference>
<evidence type="ECO:0000256" key="2">
    <source>
        <dbReference type="ARBA" id="ARBA00012513"/>
    </source>
</evidence>
<dbReference type="Proteomes" id="UP000287609">
    <property type="component" value="Unassembled WGS sequence"/>
</dbReference>
<keyword evidence="6 7" id="KW-0067">ATP-binding</keyword>
<reference evidence="11 12" key="1">
    <citation type="submission" date="2018-09" db="EMBL/GenBank/DDBJ databases">
        <title>Characterization of the phylogenetic diversity of five novel species belonging to the genus Bifidobacterium.</title>
        <authorList>
            <person name="Lugli G.A."/>
            <person name="Duranti S."/>
            <person name="Milani C."/>
        </authorList>
    </citation>
    <scope>NUCLEOTIDE SEQUENCE [LARGE SCALE GENOMIC DNA]</scope>
    <source>
        <strain evidence="11 12">2036B</strain>
    </source>
</reference>
<keyword evidence="4 7" id="KW-0547">Nucleotide-binding</keyword>
<feature type="binding site" evidence="7">
    <location>
        <position position="53"/>
    </location>
    <ligand>
        <name>ATP</name>
        <dbReference type="ChEBI" id="CHEBI:30616"/>
    </ligand>
</feature>
<dbReference type="Pfam" id="PF00069">
    <property type="entry name" value="Pkinase"/>
    <property type="match status" value="1"/>
</dbReference>
<dbReference type="InterPro" id="IPR050660">
    <property type="entry name" value="NEK_Ser/Thr_kinase"/>
</dbReference>
<dbReference type="InterPro" id="IPR008271">
    <property type="entry name" value="Ser/Thr_kinase_AS"/>
</dbReference>
<feature type="transmembrane region" description="Helical" evidence="9">
    <location>
        <begin position="605"/>
        <end position="627"/>
    </location>
</feature>
<dbReference type="AlphaFoldDB" id="A0A430FNW2"/>
<dbReference type="PROSITE" id="PS00107">
    <property type="entry name" value="PROTEIN_KINASE_ATP"/>
    <property type="match status" value="1"/>
</dbReference>
<dbReference type="PANTHER" id="PTHR43671">
    <property type="entry name" value="SERINE/THREONINE-PROTEIN KINASE NEK"/>
    <property type="match status" value="1"/>
</dbReference>
<evidence type="ECO:0000259" key="10">
    <source>
        <dbReference type="PROSITE" id="PS50011"/>
    </source>
</evidence>
<name>A0A430FNW2_9BIFI</name>
<keyword evidence="3" id="KW-0808">Transferase</keyword>
<proteinExistence type="inferred from homology"/>
<dbReference type="PROSITE" id="PS50011">
    <property type="entry name" value="PROTEIN_KINASE_DOM"/>
    <property type="match status" value="1"/>
</dbReference>
<dbReference type="PANTHER" id="PTHR43671:SF13">
    <property type="entry name" value="SERINE_THREONINE-PROTEIN KINASE NEK2"/>
    <property type="match status" value="1"/>
</dbReference>
<feature type="compositionally biased region" description="Low complexity" evidence="8">
    <location>
        <begin position="366"/>
        <end position="384"/>
    </location>
</feature>
<evidence type="ECO:0000313" key="11">
    <source>
        <dbReference type="EMBL" id="RSX54517.1"/>
    </source>
</evidence>
<keyword evidence="5 11" id="KW-0418">Kinase</keyword>
<dbReference type="SUPFAM" id="SSF56112">
    <property type="entry name" value="Protein kinase-like (PK-like)"/>
    <property type="match status" value="1"/>
</dbReference>
<evidence type="ECO:0000256" key="9">
    <source>
        <dbReference type="SAM" id="Phobius"/>
    </source>
</evidence>
<feature type="region of interest" description="Disordered" evidence="8">
    <location>
        <begin position="366"/>
        <end position="388"/>
    </location>
</feature>
<dbReference type="PROSITE" id="PS00108">
    <property type="entry name" value="PROTEIN_KINASE_ST"/>
    <property type="match status" value="1"/>
</dbReference>